<name>A0A4P2R723_SORCE</name>
<dbReference type="EMBL" id="CP012672">
    <property type="protein sequence ID" value="AUX37853.1"/>
    <property type="molecule type" value="Genomic_DNA"/>
</dbReference>
<evidence type="ECO:0000313" key="2">
    <source>
        <dbReference type="Proteomes" id="UP000295497"/>
    </source>
</evidence>
<proteinExistence type="predicted"/>
<organism evidence="1 2">
    <name type="scientific">Sorangium cellulosum</name>
    <name type="common">Polyangium cellulosum</name>
    <dbReference type="NCBI Taxonomy" id="56"/>
    <lineage>
        <taxon>Bacteria</taxon>
        <taxon>Pseudomonadati</taxon>
        <taxon>Myxococcota</taxon>
        <taxon>Polyangia</taxon>
        <taxon>Polyangiales</taxon>
        <taxon>Polyangiaceae</taxon>
        <taxon>Sorangium</taxon>
    </lineage>
</organism>
<dbReference type="RefSeq" id="WP_129580405.1">
    <property type="nucleotide sequence ID" value="NZ_CP012672.1"/>
</dbReference>
<accession>A0A4P2R723</accession>
<reference evidence="1 2" key="1">
    <citation type="submission" date="2015-09" db="EMBL/GenBank/DDBJ databases">
        <title>Sorangium comparison.</title>
        <authorList>
            <person name="Zaburannyi N."/>
            <person name="Bunk B."/>
            <person name="Overmann J."/>
            <person name="Mueller R."/>
        </authorList>
    </citation>
    <scope>NUCLEOTIDE SEQUENCE [LARGE SCALE GENOMIC DNA]</scope>
    <source>
        <strain evidence="1 2">So ce836</strain>
    </source>
</reference>
<evidence type="ECO:0000313" key="1">
    <source>
        <dbReference type="EMBL" id="AUX37853.1"/>
    </source>
</evidence>
<gene>
    <name evidence="1" type="ORF">SOCE836_100890</name>
</gene>
<dbReference type="AlphaFoldDB" id="A0A4P2R723"/>
<dbReference type="Proteomes" id="UP000295497">
    <property type="component" value="Chromosome"/>
</dbReference>
<protein>
    <submittedName>
        <fullName evidence="1">Uncharacterized protein</fullName>
    </submittedName>
</protein>
<sequence length="103" mass="11899">MGMFDWYTPAPQLACPRCGTTLDGWQGKDGPCGLFEWVQGMRSPPRQHVDEECAIPACDRERFRLPARFEIYTECERCRAWIEAEGSCEGDVWTRVELVERPD</sequence>